<evidence type="ECO:0000259" key="3">
    <source>
        <dbReference type="PROSITE" id="PS50011"/>
    </source>
</evidence>
<evidence type="ECO:0000313" key="4">
    <source>
        <dbReference type="EMBL" id="CAE8735309.1"/>
    </source>
</evidence>
<dbReference type="PANTHER" id="PTHR44167:SF24">
    <property type="entry name" value="SERINE_THREONINE-PROTEIN KINASE CHK2"/>
    <property type="match status" value="1"/>
</dbReference>
<dbReference type="Gene3D" id="3.30.200.20">
    <property type="entry name" value="Phosphorylase Kinase, domain 1"/>
    <property type="match status" value="1"/>
</dbReference>
<sequence>QQQQPVDAATAASAGSSASRLPSASAAAAALASPRSSLGNGTQGSLNTGAAPSTPRGRQSLQSLQSAQPATGLASQRQQSPERRGFGGSSSSRTVGNGMNTGREVEVGGRKYLLHEIIGRGAFGIVWMSTERSERGERSGEVAIKVVSAKDGAGLAAATFEAELLQILTAACRNSRHVPMYFAHSVMRSPGAAGGMVRLAMSFLPGGPLDKWLYGITDEEHKTVDVAQLVDGHLPGGQQGSWRLSSACSAVRDQLSQMAGVFVSLQLIAFHRDVSSHNVLVNFPGGDPERPEFALIDFGLAVRSGSWNREWRNSNLAGDPRYWTPSAWMAFAFGFKYVSTHPNSGFQQQYLTRIDHFSLGILGLETLFALWNTGEAYEGKNPGLLEIRAAWVKYWIAVIHLFQMFHMQGAQEVRQFLSQSKEEGINSLVQHLRQLRQSLRVAAVHPLNAQCAALLLVLADLVDEKGTVSWAEIPAMLGEDLRAKAPGPISPSSTLGPAEKNAAPDASSSAVSDCKGARAQVLLQTGSVGRQRFAAHGSGEEFKDLQRVASMSLSEQSSLVEDLVTGVLTTSQPLTGVQKEIIEQLNESFVTETLPGLQKRHDSDQELLNVHAAGFAHCDVDFETKSQRVSTLNSGQSSIESAHMECLAQEGSLQSSEKLLHEELTAYLKSIQPPSSMMPEQRAPTPAMDDFVAQNLEFFKSLNSSYVSLKERISTVQAEVEAKTAGCAEAGLVLDEKFCRRADLAAVLKAQCYLKMLLDGTSQEKLKQCSDAEHTNSALDIAEPQLPELNQGVLDGLGAPGSRVQCISSLATSTTTMQATTTATTQVQYYKAALGQDCPPGQAVESEDECKLAGGAICKAA</sequence>
<evidence type="ECO:0000313" key="5">
    <source>
        <dbReference type="Proteomes" id="UP000626109"/>
    </source>
</evidence>
<feature type="non-terminal residue" evidence="4">
    <location>
        <position position="1"/>
    </location>
</feature>
<dbReference type="InterPro" id="IPR011009">
    <property type="entry name" value="Kinase-like_dom_sf"/>
</dbReference>
<feature type="compositionally biased region" description="Polar residues" evidence="2">
    <location>
        <begin position="67"/>
        <end position="79"/>
    </location>
</feature>
<organism evidence="4 5">
    <name type="scientific">Polarella glacialis</name>
    <name type="common">Dinoflagellate</name>
    <dbReference type="NCBI Taxonomy" id="89957"/>
    <lineage>
        <taxon>Eukaryota</taxon>
        <taxon>Sar</taxon>
        <taxon>Alveolata</taxon>
        <taxon>Dinophyceae</taxon>
        <taxon>Suessiales</taxon>
        <taxon>Suessiaceae</taxon>
        <taxon>Polarella</taxon>
    </lineage>
</organism>
<accession>A0A813LN59</accession>
<dbReference type="GO" id="GO:0005524">
    <property type="term" value="F:ATP binding"/>
    <property type="evidence" value="ECO:0007669"/>
    <property type="project" value="UniProtKB-UniRule"/>
</dbReference>
<feature type="region of interest" description="Disordered" evidence="2">
    <location>
        <begin position="1"/>
        <end position="102"/>
    </location>
</feature>
<gene>
    <name evidence="4" type="ORF">PGLA2088_LOCUS47765</name>
</gene>
<feature type="compositionally biased region" description="Low complexity" evidence="2">
    <location>
        <begin position="8"/>
        <end position="39"/>
    </location>
</feature>
<comment type="caution">
    <text evidence="4">The sequence shown here is derived from an EMBL/GenBank/DDBJ whole genome shotgun (WGS) entry which is preliminary data.</text>
</comment>
<dbReference type="PROSITE" id="PS00107">
    <property type="entry name" value="PROTEIN_KINASE_ATP"/>
    <property type="match status" value="1"/>
</dbReference>
<dbReference type="Pfam" id="PF07714">
    <property type="entry name" value="PK_Tyr_Ser-Thr"/>
    <property type="match status" value="1"/>
</dbReference>
<dbReference type="AlphaFoldDB" id="A0A813LN59"/>
<dbReference type="InterPro" id="IPR001245">
    <property type="entry name" value="Ser-Thr/Tyr_kinase_cat_dom"/>
</dbReference>
<protein>
    <recommendedName>
        <fullName evidence="3">Protein kinase domain-containing protein</fullName>
    </recommendedName>
</protein>
<keyword evidence="1" id="KW-0547">Nucleotide-binding</keyword>
<dbReference type="SMART" id="SM00220">
    <property type="entry name" value="S_TKc"/>
    <property type="match status" value="1"/>
</dbReference>
<dbReference type="GO" id="GO:0005634">
    <property type="term" value="C:nucleus"/>
    <property type="evidence" value="ECO:0007669"/>
    <property type="project" value="TreeGrafter"/>
</dbReference>
<evidence type="ECO:0000256" key="1">
    <source>
        <dbReference type="PROSITE-ProRule" id="PRU10141"/>
    </source>
</evidence>
<feature type="domain" description="Protein kinase" evidence="3">
    <location>
        <begin position="112"/>
        <end position="448"/>
    </location>
</feature>
<dbReference type="PANTHER" id="PTHR44167">
    <property type="entry name" value="OVARIAN-SPECIFIC SERINE/THREONINE-PROTEIN KINASE LOK-RELATED"/>
    <property type="match status" value="1"/>
</dbReference>
<dbReference type="GO" id="GO:0004674">
    <property type="term" value="F:protein serine/threonine kinase activity"/>
    <property type="evidence" value="ECO:0007669"/>
    <property type="project" value="TreeGrafter"/>
</dbReference>
<name>A0A813LN59_POLGL</name>
<proteinExistence type="predicted"/>
<dbReference type="Proteomes" id="UP000626109">
    <property type="component" value="Unassembled WGS sequence"/>
</dbReference>
<keyword evidence="1" id="KW-0067">ATP-binding</keyword>
<evidence type="ECO:0000256" key="2">
    <source>
        <dbReference type="SAM" id="MobiDB-lite"/>
    </source>
</evidence>
<dbReference type="PROSITE" id="PS50011">
    <property type="entry name" value="PROTEIN_KINASE_DOM"/>
    <property type="match status" value="1"/>
</dbReference>
<reference evidence="4" key="1">
    <citation type="submission" date="2021-02" db="EMBL/GenBank/DDBJ databases">
        <authorList>
            <person name="Dougan E. K."/>
            <person name="Rhodes N."/>
            <person name="Thang M."/>
            <person name="Chan C."/>
        </authorList>
    </citation>
    <scope>NUCLEOTIDE SEQUENCE</scope>
</reference>
<dbReference type="InterPro" id="IPR000719">
    <property type="entry name" value="Prot_kinase_dom"/>
</dbReference>
<dbReference type="Gene3D" id="1.10.510.10">
    <property type="entry name" value="Transferase(Phosphotransferase) domain 1"/>
    <property type="match status" value="1"/>
</dbReference>
<feature type="binding site" evidence="1">
    <location>
        <position position="145"/>
    </location>
    <ligand>
        <name>ATP</name>
        <dbReference type="ChEBI" id="CHEBI:30616"/>
    </ligand>
</feature>
<dbReference type="InterPro" id="IPR017441">
    <property type="entry name" value="Protein_kinase_ATP_BS"/>
</dbReference>
<dbReference type="EMBL" id="CAJNNW010036535">
    <property type="protein sequence ID" value="CAE8735309.1"/>
    <property type="molecule type" value="Genomic_DNA"/>
</dbReference>
<dbReference type="SUPFAM" id="SSF56112">
    <property type="entry name" value="Protein kinase-like (PK-like)"/>
    <property type="match status" value="1"/>
</dbReference>
<feature type="region of interest" description="Disordered" evidence="2">
    <location>
        <begin position="487"/>
        <end position="511"/>
    </location>
</feature>
<dbReference type="GO" id="GO:0044773">
    <property type="term" value="P:mitotic DNA damage checkpoint signaling"/>
    <property type="evidence" value="ECO:0007669"/>
    <property type="project" value="TreeGrafter"/>
</dbReference>